<dbReference type="InParanoid" id="U5GT77"/>
<dbReference type="AlphaFoldDB" id="U5GT77"/>
<dbReference type="EMBL" id="CM009291">
    <property type="protein sequence ID" value="PNT50302.1"/>
    <property type="molecule type" value="Genomic_DNA"/>
</dbReference>
<gene>
    <name evidence="1" type="ORF">POPTR_002G179900</name>
</gene>
<proteinExistence type="predicted"/>
<evidence type="ECO:0000313" key="2">
    <source>
        <dbReference type="Proteomes" id="UP000006729"/>
    </source>
</evidence>
<keyword evidence="2" id="KW-1185">Reference proteome</keyword>
<dbReference type="HOGENOM" id="CLU_2675673_0_0_1"/>
<protein>
    <submittedName>
        <fullName evidence="1">Uncharacterized protein</fullName>
    </submittedName>
</protein>
<name>U5GT77_POPTR</name>
<reference evidence="1 2" key="1">
    <citation type="journal article" date="2006" name="Science">
        <title>The genome of black cottonwood, Populus trichocarpa (Torr. &amp; Gray).</title>
        <authorList>
            <person name="Tuskan G.A."/>
            <person name="Difazio S."/>
            <person name="Jansson S."/>
            <person name="Bohlmann J."/>
            <person name="Grigoriev I."/>
            <person name="Hellsten U."/>
            <person name="Putnam N."/>
            <person name="Ralph S."/>
            <person name="Rombauts S."/>
            <person name="Salamov A."/>
            <person name="Schein J."/>
            <person name="Sterck L."/>
            <person name="Aerts A."/>
            <person name="Bhalerao R.R."/>
            <person name="Bhalerao R.P."/>
            <person name="Blaudez D."/>
            <person name="Boerjan W."/>
            <person name="Brun A."/>
            <person name="Brunner A."/>
            <person name="Busov V."/>
            <person name="Campbell M."/>
            <person name="Carlson J."/>
            <person name="Chalot M."/>
            <person name="Chapman J."/>
            <person name="Chen G.L."/>
            <person name="Cooper D."/>
            <person name="Coutinho P.M."/>
            <person name="Couturier J."/>
            <person name="Covert S."/>
            <person name="Cronk Q."/>
            <person name="Cunningham R."/>
            <person name="Davis J."/>
            <person name="Degroeve S."/>
            <person name="Dejardin A."/>
            <person name="Depamphilis C."/>
            <person name="Detter J."/>
            <person name="Dirks B."/>
            <person name="Dubchak I."/>
            <person name="Duplessis S."/>
            <person name="Ehlting J."/>
            <person name="Ellis B."/>
            <person name="Gendler K."/>
            <person name="Goodstein D."/>
            <person name="Gribskov M."/>
            <person name="Grimwood J."/>
            <person name="Groover A."/>
            <person name="Gunter L."/>
            <person name="Hamberger B."/>
            <person name="Heinze B."/>
            <person name="Helariutta Y."/>
            <person name="Henrissat B."/>
            <person name="Holligan D."/>
            <person name="Holt R."/>
            <person name="Huang W."/>
            <person name="Islam-Faridi N."/>
            <person name="Jones S."/>
            <person name="Jones-Rhoades M."/>
            <person name="Jorgensen R."/>
            <person name="Joshi C."/>
            <person name="Kangasjarvi J."/>
            <person name="Karlsson J."/>
            <person name="Kelleher C."/>
            <person name="Kirkpatrick R."/>
            <person name="Kirst M."/>
            <person name="Kohler A."/>
            <person name="Kalluri U."/>
            <person name="Larimer F."/>
            <person name="Leebens-Mack J."/>
            <person name="Leple J.C."/>
            <person name="Locascio P."/>
            <person name="Lou Y."/>
            <person name="Lucas S."/>
            <person name="Martin F."/>
            <person name="Montanini B."/>
            <person name="Napoli C."/>
            <person name="Nelson D.R."/>
            <person name="Nelson C."/>
            <person name="Nieminen K."/>
            <person name="Nilsson O."/>
            <person name="Pereda V."/>
            <person name="Peter G."/>
            <person name="Philippe R."/>
            <person name="Pilate G."/>
            <person name="Poliakov A."/>
            <person name="Razumovskaya J."/>
            <person name="Richardson P."/>
            <person name="Rinaldi C."/>
            <person name="Ritland K."/>
            <person name="Rouze P."/>
            <person name="Ryaboy D."/>
            <person name="Schmutz J."/>
            <person name="Schrader J."/>
            <person name="Segerman B."/>
            <person name="Shin H."/>
            <person name="Siddiqui A."/>
            <person name="Sterky F."/>
            <person name="Terry A."/>
            <person name="Tsai C.J."/>
            <person name="Uberbacher E."/>
            <person name="Unneberg P."/>
            <person name="Vahala J."/>
            <person name="Wall K."/>
            <person name="Wessler S."/>
            <person name="Yang G."/>
            <person name="Yin T."/>
            <person name="Douglas C."/>
            <person name="Marra M."/>
            <person name="Sandberg G."/>
            <person name="Van de Peer Y."/>
            <person name="Rokhsar D."/>
        </authorList>
    </citation>
    <scope>NUCLEOTIDE SEQUENCE [LARGE SCALE GENOMIC DNA]</scope>
    <source>
        <strain evidence="2">cv. Nisqually</strain>
    </source>
</reference>
<dbReference type="Proteomes" id="UP000006729">
    <property type="component" value="Chromosome 2"/>
</dbReference>
<organism evidence="1 2">
    <name type="scientific">Populus trichocarpa</name>
    <name type="common">Western balsam poplar</name>
    <name type="synonym">Populus balsamifera subsp. trichocarpa</name>
    <dbReference type="NCBI Taxonomy" id="3694"/>
    <lineage>
        <taxon>Eukaryota</taxon>
        <taxon>Viridiplantae</taxon>
        <taxon>Streptophyta</taxon>
        <taxon>Embryophyta</taxon>
        <taxon>Tracheophyta</taxon>
        <taxon>Spermatophyta</taxon>
        <taxon>Magnoliopsida</taxon>
        <taxon>eudicotyledons</taxon>
        <taxon>Gunneridae</taxon>
        <taxon>Pentapetalae</taxon>
        <taxon>rosids</taxon>
        <taxon>fabids</taxon>
        <taxon>Malpighiales</taxon>
        <taxon>Salicaceae</taxon>
        <taxon>Saliceae</taxon>
        <taxon>Populus</taxon>
    </lineage>
</organism>
<accession>U5GT77</accession>
<sequence>MIFYFYFANCKLKLYSNIKYNVQLHHITEKEGKKNQQVTEQGSEVNSSRLHSMINIFPSRAAKTVMPPYSTKHDK</sequence>
<evidence type="ECO:0000313" key="1">
    <source>
        <dbReference type="EMBL" id="PNT50302.1"/>
    </source>
</evidence>